<feature type="compositionally biased region" description="Acidic residues" evidence="18">
    <location>
        <begin position="356"/>
        <end position="368"/>
    </location>
</feature>
<feature type="compositionally biased region" description="Low complexity" evidence="18">
    <location>
        <begin position="143"/>
        <end position="160"/>
    </location>
</feature>
<dbReference type="PANTHER" id="PTHR13462">
    <property type="entry name" value="CALCIUM UNIPORTER PROTEIN, MITOCHONDRIAL"/>
    <property type="match status" value="1"/>
</dbReference>
<dbReference type="InterPro" id="IPR006769">
    <property type="entry name" value="MCU_C"/>
</dbReference>
<dbReference type="Proteomes" id="UP000092993">
    <property type="component" value="Unassembled WGS sequence"/>
</dbReference>
<evidence type="ECO:0000256" key="15">
    <source>
        <dbReference type="ARBA" id="ARBA00044966"/>
    </source>
</evidence>
<keyword evidence="9" id="KW-1133">Transmembrane helix</keyword>
<gene>
    <name evidence="20" type="ORF">A0H81_03012</name>
</gene>
<comment type="caution">
    <text evidence="20">The sequence shown here is derived from an EMBL/GenBank/DDBJ whole genome shotgun (WGS) entry which is preliminary data.</text>
</comment>
<dbReference type="OrthoDB" id="278338at2759"/>
<keyword evidence="4" id="KW-0109">Calcium transport</keyword>
<evidence type="ECO:0000313" key="21">
    <source>
        <dbReference type="Proteomes" id="UP000092993"/>
    </source>
</evidence>
<evidence type="ECO:0000256" key="9">
    <source>
        <dbReference type="ARBA" id="ARBA00022989"/>
    </source>
</evidence>
<keyword evidence="13" id="KW-0407">Ion channel</keyword>
<evidence type="ECO:0000256" key="5">
    <source>
        <dbReference type="ARBA" id="ARBA00022673"/>
    </source>
</evidence>
<dbReference type="GO" id="GO:0015292">
    <property type="term" value="F:uniporter activity"/>
    <property type="evidence" value="ECO:0007669"/>
    <property type="project" value="TreeGrafter"/>
</dbReference>
<evidence type="ECO:0000256" key="2">
    <source>
        <dbReference type="ARBA" id="ARBA00005653"/>
    </source>
</evidence>
<feature type="region of interest" description="Disordered" evidence="18">
    <location>
        <begin position="335"/>
        <end position="392"/>
    </location>
</feature>
<dbReference type="PANTHER" id="PTHR13462:SF10">
    <property type="entry name" value="CALCIUM UNIPORTER PROTEIN, MITOCHONDRIAL"/>
    <property type="match status" value="1"/>
</dbReference>
<proteinExistence type="inferred from homology"/>
<dbReference type="AlphaFoldDB" id="A0A1C7MJ64"/>
<feature type="compositionally biased region" description="Basic and acidic residues" evidence="18">
    <location>
        <begin position="335"/>
        <end position="355"/>
    </location>
</feature>
<keyword evidence="5" id="KW-0107">Calcium channel</keyword>
<dbReference type="GO" id="GO:0036444">
    <property type="term" value="P:calcium import into the mitochondrion"/>
    <property type="evidence" value="ECO:0007669"/>
    <property type="project" value="TreeGrafter"/>
</dbReference>
<comment type="similarity">
    <text evidence="2">Belongs to the MCU (TC 1.A.77) family.</text>
</comment>
<dbReference type="EMBL" id="LUGG01000003">
    <property type="protein sequence ID" value="OBZ76838.1"/>
    <property type="molecule type" value="Genomic_DNA"/>
</dbReference>
<dbReference type="GO" id="GO:1990246">
    <property type="term" value="C:uniplex complex"/>
    <property type="evidence" value="ECO:0007669"/>
    <property type="project" value="TreeGrafter"/>
</dbReference>
<evidence type="ECO:0000256" key="18">
    <source>
        <dbReference type="SAM" id="MobiDB-lite"/>
    </source>
</evidence>
<evidence type="ECO:0000313" key="20">
    <source>
        <dbReference type="EMBL" id="OBZ76838.1"/>
    </source>
</evidence>
<name>A0A1C7MJ64_GRIFR</name>
<evidence type="ECO:0000256" key="7">
    <source>
        <dbReference type="ARBA" id="ARBA00022792"/>
    </source>
</evidence>
<keyword evidence="10" id="KW-0406">Ion transport</keyword>
<comment type="subunit">
    <text evidence="15">Homotetramer, assembles in a dimer or dimers configuration with two interfaces.</text>
</comment>
<accession>A0A1C7MJ64</accession>
<dbReference type="GO" id="GO:0051560">
    <property type="term" value="P:mitochondrial calcium ion homeostasis"/>
    <property type="evidence" value="ECO:0007669"/>
    <property type="project" value="InterPro"/>
</dbReference>
<evidence type="ECO:0000256" key="4">
    <source>
        <dbReference type="ARBA" id="ARBA00022568"/>
    </source>
</evidence>
<dbReference type="InterPro" id="IPR039055">
    <property type="entry name" value="MCU_fam"/>
</dbReference>
<evidence type="ECO:0000256" key="6">
    <source>
        <dbReference type="ARBA" id="ARBA00022692"/>
    </source>
</evidence>
<evidence type="ECO:0000256" key="11">
    <source>
        <dbReference type="ARBA" id="ARBA00023128"/>
    </source>
</evidence>
<evidence type="ECO:0000256" key="13">
    <source>
        <dbReference type="ARBA" id="ARBA00023303"/>
    </source>
</evidence>
<keyword evidence="7" id="KW-0999">Mitochondrion inner membrane</keyword>
<keyword evidence="21" id="KW-1185">Reference proteome</keyword>
<keyword evidence="8" id="KW-0106">Calcium</keyword>
<dbReference type="GO" id="GO:0005262">
    <property type="term" value="F:calcium channel activity"/>
    <property type="evidence" value="ECO:0007669"/>
    <property type="project" value="UniProtKB-KW"/>
</dbReference>
<feature type="compositionally biased region" description="Basic and acidic residues" evidence="18">
    <location>
        <begin position="369"/>
        <end position="392"/>
    </location>
</feature>
<keyword evidence="12" id="KW-0472">Membrane</keyword>
<evidence type="ECO:0000256" key="12">
    <source>
        <dbReference type="ARBA" id="ARBA00023136"/>
    </source>
</evidence>
<evidence type="ECO:0000256" key="16">
    <source>
        <dbReference type="ARBA" id="ARBA00044981"/>
    </source>
</evidence>
<sequence>MHSSSLRCFSRLLRSPTPGTLIPTPRARRRWLTTTHEVENTNVAHSRFLAEASIHAKWKDTAAHNVESGGMEATGAELDCITEGKGKLSSTSSHLFKLIIHLGHVGKSRPSTIKAQPPIVFLLHPSQPLSHVSRLILGSLAPATRASPSRAPPRADTRSSGPTQPTHGDEGGGEQQQLIRVDVPSFADRTRFLHRRLRMIDEELARMEALKRACDREAHRGARRMALGGFAMLLAYWGTVARLTFWDFGWDVMEPITYLSGLSSVIVGYLCSHAGSYSVGGRCPTPLVLHHSISARREALYKERGLDIERWMDLVSEGKSVRGEIGRIAEDYDETRWSDQDREEKEKEKRERGSEEPEDVEDEPGDADDGVKEREKEREGDQKRADEEKAVT</sequence>
<dbReference type="STRING" id="5627.A0A1C7MJ64"/>
<organism evidence="20 21">
    <name type="scientific">Grifola frondosa</name>
    <name type="common">Maitake</name>
    <name type="synonym">Polyporus frondosus</name>
    <dbReference type="NCBI Taxonomy" id="5627"/>
    <lineage>
        <taxon>Eukaryota</taxon>
        <taxon>Fungi</taxon>
        <taxon>Dikarya</taxon>
        <taxon>Basidiomycota</taxon>
        <taxon>Agaricomycotina</taxon>
        <taxon>Agaricomycetes</taxon>
        <taxon>Polyporales</taxon>
        <taxon>Grifolaceae</taxon>
        <taxon>Grifola</taxon>
    </lineage>
</organism>
<evidence type="ECO:0000256" key="3">
    <source>
        <dbReference type="ARBA" id="ARBA00022448"/>
    </source>
</evidence>
<evidence type="ECO:0000259" key="19">
    <source>
        <dbReference type="Pfam" id="PF04678"/>
    </source>
</evidence>
<keyword evidence="11" id="KW-0496">Mitochondrion</keyword>
<keyword evidence="3" id="KW-0813">Transport</keyword>
<comment type="catalytic activity">
    <reaction evidence="14">
        <text>Ca(2+)(in) = Ca(2+)(out)</text>
        <dbReference type="Rhea" id="RHEA:29671"/>
        <dbReference type="ChEBI" id="CHEBI:29108"/>
    </reaction>
</comment>
<evidence type="ECO:0000256" key="1">
    <source>
        <dbReference type="ARBA" id="ARBA00004448"/>
    </source>
</evidence>
<dbReference type="OMA" id="IKHECDA"/>
<evidence type="ECO:0000256" key="10">
    <source>
        <dbReference type="ARBA" id="ARBA00023065"/>
    </source>
</evidence>
<dbReference type="Pfam" id="PF04678">
    <property type="entry name" value="MCU"/>
    <property type="match status" value="1"/>
</dbReference>
<protein>
    <recommendedName>
        <fullName evidence="16">Calcium uniporter protein, mitochondrial</fullName>
    </recommendedName>
</protein>
<comment type="subcellular location">
    <subcellularLocation>
        <location evidence="1">Mitochondrion inner membrane</location>
        <topology evidence="1">Multi-pass membrane protein</topology>
    </subcellularLocation>
</comment>
<keyword evidence="6" id="KW-0812">Transmembrane</keyword>
<evidence type="ECO:0000256" key="14">
    <source>
        <dbReference type="ARBA" id="ARBA00036634"/>
    </source>
</evidence>
<evidence type="ECO:0000256" key="8">
    <source>
        <dbReference type="ARBA" id="ARBA00022837"/>
    </source>
</evidence>
<evidence type="ECO:0000256" key="17">
    <source>
        <dbReference type="ARBA" id="ARBA00045938"/>
    </source>
</evidence>
<reference evidence="20 21" key="1">
    <citation type="submission" date="2016-03" db="EMBL/GenBank/DDBJ databases">
        <title>Whole genome sequencing of Grifola frondosa 9006-11.</title>
        <authorList>
            <person name="Min B."/>
            <person name="Park H."/>
            <person name="Kim J.-G."/>
            <person name="Cho H."/>
            <person name="Oh Y.-L."/>
            <person name="Kong W.-S."/>
            <person name="Choi I.-G."/>
        </authorList>
    </citation>
    <scope>NUCLEOTIDE SEQUENCE [LARGE SCALE GENOMIC DNA]</scope>
    <source>
        <strain evidence="20 21">9006-11</strain>
    </source>
</reference>
<feature type="domain" description="Calcium uniporter protein C-terminal" evidence="19">
    <location>
        <begin position="187"/>
        <end position="313"/>
    </location>
</feature>
<feature type="region of interest" description="Disordered" evidence="18">
    <location>
        <begin position="143"/>
        <end position="180"/>
    </location>
</feature>
<comment type="function">
    <text evidence="17">Highly selective calcium channel localized to the inner mitochondrial membrane, which mediates calcium uptake into the mitochondrial matrix. Mitochondrial calcium homeostasis plays key roles in cellular physiology and regulates ATP production, cytoplasmic calcium signals and activation of cell death pathways. Sufficient to operate as a pore-forming channel without the need of calcium-sensor or auxiliary subunit.</text>
</comment>